<name>A0A0G1H523_9BACT</name>
<organism evidence="1 2">
    <name type="scientific">Candidatus Giovannonibacteria bacterium GW2011_GWA2_44_13b</name>
    <dbReference type="NCBI Taxonomy" id="1618647"/>
    <lineage>
        <taxon>Bacteria</taxon>
        <taxon>Candidatus Giovannoniibacteriota</taxon>
    </lineage>
</organism>
<proteinExistence type="predicted"/>
<dbReference type="STRING" id="1618647.UW30_C0006G0010"/>
<protein>
    <submittedName>
        <fullName evidence="1">Putative transcriptional regulator</fullName>
    </submittedName>
</protein>
<accession>A0A0G1H523</accession>
<comment type="caution">
    <text evidence="1">The sequence shown here is derived from an EMBL/GenBank/DDBJ whole genome shotgun (WGS) entry which is preliminary data.</text>
</comment>
<evidence type="ECO:0000313" key="1">
    <source>
        <dbReference type="EMBL" id="KKT41583.1"/>
    </source>
</evidence>
<gene>
    <name evidence="1" type="ORF">UW30_C0006G0010</name>
</gene>
<evidence type="ECO:0000313" key="2">
    <source>
        <dbReference type="Proteomes" id="UP000034736"/>
    </source>
</evidence>
<dbReference type="EMBL" id="LCHU01000006">
    <property type="protein sequence ID" value="KKT41583.1"/>
    <property type="molecule type" value="Genomic_DNA"/>
</dbReference>
<reference evidence="1 2" key="1">
    <citation type="journal article" date="2015" name="Nature">
        <title>rRNA introns, odd ribosomes, and small enigmatic genomes across a large radiation of phyla.</title>
        <authorList>
            <person name="Brown C.T."/>
            <person name="Hug L.A."/>
            <person name="Thomas B.C."/>
            <person name="Sharon I."/>
            <person name="Castelle C.J."/>
            <person name="Singh A."/>
            <person name="Wilkins M.J."/>
            <person name="Williams K.H."/>
            <person name="Banfield J.F."/>
        </authorList>
    </citation>
    <scope>NUCLEOTIDE SEQUENCE [LARGE SCALE GENOMIC DNA]</scope>
</reference>
<sequence>MRLIYYNMNTLEKLFGSAAKVKLLRLFLLSPDKVFAAAETTKVLKISKNSATKEIRFLLSVGFIKKAVRKDILTIKKGKKTKTKKIKVAGFMLSPTFPFTLALRSLLVTASPVSREKMLHFFKSRGKIKLVALGGIFSDDLTGGFPSDDSRLDLVVVGALKRAKVENFIKNLESEIGKELNWTLLSSLEFDHRMGMHDKLLRDLFDYPHEFLINKLALD</sequence>
<dbReference type="AlphaFoldDB" id="A0A0G1H523"/>
<dbReference type="Proteomes" id="UP000034736">
    <property type="component" value="Unassembled WGS sequence"/>
</dbReference>